<evidence type="ECO:0000313" key="2">
    <source>
        <dbReference type="Proteomes" id="UP001437256"/>
    </source>
</evidence>
<reference evidence="1 2" key="1">
    <citation type="submission" date="2024-05" db="EMBL/GenBank/DDBJ databases">
        <title>A draft genome resource for the thread blight pathogen Marasmius tenuissimus strain MS-2.</title>
        <authorList>
            <person name="Yulfo-Soto G.E."/>
            <person name="Baruah I.K."/>
            <person name="Amoako-Attah I."/>
            <person name="Bukari Y."/>
            <person name="Meinhardt L.W."/>
            <person name="Bailey B.A."/>
            <person name="Cohen S.P."/>
        </authorList>
    </citation>
    <scope>NUCLEOTIDE SEQUENCE [LARGE SCALE GENOMIC DNA]</scope>
    <source>
        <strain evidence="1 2">MS-2</strain>
    </source>
</reference>
<keyword evidence="2" id="KW-1185">Reference proteome</keyword>
<name>A0ABR2Z6F6_9AGAR</name>
<sequence length="85" mass="9656">MHEDYKQKKAQLSKKCQKGNGGLVMTIDPVQIVEQVKDERVKKAEKTLWHMAAISILEIIIRGGGESIYMQGDVDEQKTQRKVNS</sequence>
<dbReference type="EMBL" id="JBBXMP010000630">
    <property type="protein sequence ID" value="KAL0057216.1"/>
    <property type="molecule type" value="Genomic_DNA"/>
</dbReference>
<comment type="caution">
    <text evidence="1">The sequence shown here is derived from an EMBL/GenBank/DDBJ whole genome shotgun (WGS) entry which is preliminary data.</text>
</comment>
<evidence type="ECO:0000313" key="1">
    <source>
        <dbReference type="EMBL" id="KAL0057216.1"/>
    </source>
</evidence>
<protein>
    <submittedName>
        <fullName evidence="1">Uncharacterized protein</fullName>
    </submittedName>
</protein>
<accession>A0ABR2Z6F6</accession>
<organism evidence="1 2">
    <name type="scientific">Marasmius tenuissimus</name>
    <dbReference type="NCBI Taxonomy" id="585030"/>
    <lineage>
        <taxon>Eukaryota</taxon>
        <taxon>Fungi</taxon>
        <taxon>Dikarya</taxon>
        <taxon>Basidiomycota</taxon>
        <taxon>Agaricomycotina</taxon>
        <taxon>Agaricomycetes</taxon>
        <taxon>Agaricomycetidae</taxon>
        <taxon>Agaricales</taxon>
        <taxon>Marasmiineae</taxon>
        <taxon>Marasmiaceae</taxon>
        <taxon>Marasmius</taxon>
    </lineage>
</organism>
<gene>
    <name evidence="1" type="ORF">AAF712_016151</name>
</gene>
<feature type="non-terminal residue" evidence="1">
    <location>
        <position position="85"/>
    </location>
</feature>
<dbReference type="Proteomes" id="UP001437256">
    <property type="component" value="Unassembled WGS sequence"/>
</dbReference>
<proteinExistence type="predicted"/>